<evidence type="ECO:0000259" key="3">
    <source>
        <dbReference type="PROSITE" id="PS50158"/>
    </source>
</evidence>
<feature type="non-terminal residue" evidence="4">
    <location>
        <position position="1"/>
    </location>
</feature>
<dbReference type="SMART" id="SM00343">
    <property type="entry name" value="ZnF_C2HC"/>
    <property type="match status" value="2"/>
</dbReference>
<feature type="domain" description="CCHC-type" evidence="3">
    <location>
        <begin position="154"/>
        <end position="169"/>
    </location>
</feature>
<dbReference type="InterPro" id="IPR001878">
    <property type="entry name" value="Znf_CCHC"/>
</dbReference>
<evidence type="ECO:0000256" key="1">
    <source>
        <dbReference type="PROSITE-ProRule" id="PRU00047"/>
    </source>
</evidence>
<keyword evidence="1" id="KW-0479">Metal-binding</keyword>
<dbReference type="AlphaFoldDB" id="A0A151J321"/>
<evidence type="ECO:0000313" key="5">
    <source>
        <dbReference type="Proteomes" id="UP000078492"/>
    </source>
</evidence>
<keyword evidence="5" id="KW-1185">Reference proteome</keyword>
<dbReference type="GO" id="GO:0008270">
    <property type="term" value="F:zinc ion binding"/>
    <property type="evidence" value="ECO:0007669"/>
    <property type="project" value="UniProtKB-KW"/>
</dbReference>
<gene>
    <name evidence="4" type="ORF">ALC57_11006</name>
</gene>
<feature type="domain" description="CCHC-type" evidence="3">
    <location>
        <begin position="177"/>
        <end position="192"/>
    </location>
</feature>
<feature type="region of interest" description="Disordered" evidence="2">
    <location>
        <begin position="210"/>
        <end position="246"/>
    </location>
</feature>
<dbReference type="Proteomes" id="UP000078492">
    <property type="component" value="Unassembled WGS sequence"/>
</dbReference>
<sequence length="349" mass="39092">YAEVMRTAREKVDIDAMGIHDLRPRKSRTGALLLEIPGAESSTKADKLAEKLQQALEGQKDVLVSRPEKMADIRMKDLEESTTKEDIILALTLHGSCSDKVLKLGEIIPSNNGLGTMWIRCPLAVAKKITKSRRIRVGWAMVRVDLLPERTSQCYKCLEPGHVRLHCKSEIDRGALCYRCGKSGHMAKDCSEVAHCVICASRNLKADHRMGGPACKPPVIKGRNRKELRSSGRELPQNSTKNKESLKMEVDIPQTQISTEERKEREVSVTREFAKCSVKEGDKPENARIVEEMDVEEIKIENVCSIQKPQASMEWPDLGHEWSMSTQGVSRKEGNGEGGLQHKDQNNDQ</sequence>
<dbReference type="GO" id="GO:0003676">
    <property type="term" value="F:nucleic acid binding"/>
    <property type="evidence" value="ECO:0007669"/>
    <property type="project" value="InterPro"/>
</dbReference>
<dbReference type="PROSITE" id="PS50158">
    <property type="entry name" value="ZF_CCHC"/>
    <property type="match status" value="2"/>
</dbReference>
<keyword evidence="1" id="KW-0863">Zinc-finger</keyword>
<dbReference type="Gene3D" id="4.10.60.10">
    <property type="entry name" value="Zinc finger, CCHC-type"/>
    <property type="match status" value="1"/>
</dbReference>
<name>A0A151J321_9HYME</name>
<keyword evidence="1" id="KW-0862">Zinc</keyword>
<evidence type="ECO:0000256" key="2">
    <source>
        <dbReference type="SAM" id="MobiDB-lite"/>
    </source>
</evidence>
<dbReference type="SUPFAM" id="SSF57756">
    <property type="entry name" value="Retrovirus zinc finger-like domains"/>
    <property type="match status" value="1"/>
</dbReference>
<organism evidence="4 5">
    <name type="scientific">Trachymyrmex cornetzi</name>
    <dbReference type="NCBI Taxonomy" id="471704"/>
    <lineage>
        <taxon>Eukaryota</taxon>
        <taxon>Metazoa</taxon>
        <taxon>Ecdysozoa</taxon>
        <taxon>Arthropoda</taxon>
        <taxon>Hexapoda</taxon>
        <taxon>Insecta</taxon>
        <taxon>Pterygota</taxon>
        <taxon>Neoptera</taxon>
        <taxon>Endopterygota</taxon>
        <taxon>Hymenoptera</taxon>
        <taxon>Apocrita</taxon>
        <taxon>Aculeata</taxon>
        <taxon>Formicoidea</taxon>
        <taxon>Formicidae</taxon>
        <taxon>Myrmicinae</taxon>
        <taxon>Trachymyrmex</taxon>
    </lineage>
</organism>
<protein>
    <recommendedName>
        <fullName evidence="3">CCHC-type domain-containing protein</fullName>
    </recommendedName>
</protein>
<reference evidence="4 5" key="1">
    <citation type="submission" date="2015-09" db="EMBL/GenBank/DDBJ databases">
        <title>Trachymyrmex cornetzi WGS genome.</title>
        <authorList>
            <person name="Nygaard S."/>
            <person name="Hu H."/>
            <person name="Boomsma J."/>
            <person name="Zhang G."/>
        </authorList>
    </citation>
    <scope>NUCLEOTIDE SEQUENCE [LARGE SCALE GENOMIC DNA]</scope>
    <source>
        <strain evidence="4">Tcor2-1</strain>
        <tissue evidence="4">Whole body</tissue>
    </source>
</reference>
<accession>A0A151J321</accession>
<feature type="region of interest" description="Disordered" evidence="2">
    <location>
        <begin position="311"/>
        <end position="349"/>
    </location>
</feature>
<proteinExistence type="predicted"/>
<dbReference type="InterPro" id="IPR036875">
    <property type="entry name" value="Znf_CCHC_sf"/>
</dbReference>
<feature type="compositionally biased region" description="Basic and acidic residues" evidence="2">
    <location>
        <begin position="330"/>
        <end position="349"/>
    </location>
</feature>
<dbReference type="EMBL" id="KQ980308">
    <property type="protein sequence ID" value="KYN16731.1"/>
    <property type="molecule type" value="Genomic_DNA"/>
</dbReference>
<evidence type="ECO:0000313" key="4">
    <source>
        <dbReference type="EMBL" id="KYN16731.1"/>
    </source>
</evidence>
<dbReference type="Pfam" id="PF00098">
    <property type="entry name" value="zf-CCHC"/>
    <property type="match status" value="1"/>
</dbReference>
<dbReference type="STRING" id="471704.A0A151J321"/>